<keyword evidence="7" id="KW-1185">Reference proteome</keyword>
<evidence type="ECO:0000313" key="6">
    <source>
        <dbReference type="Ensembl" id="ENSSDAP00000011603.1"/>
    </source>
</evidence>
<keyword evidence="3" id="KW-0378">Hydrolase</keyword>
<dbReference type="GO" id="GO:0008970">
    <property type="term" value="F:phospholipase A1 activity"/>
    <property type="evidence" value="ECO:0007669"/>
    <property type="project" value="TreeGrafter"/>
</dbReference>
<sequence length="262" mass="28623">MSANPPECTLGSDLSPLQVISISNCLRDVCPALVGRLKILCDLCFHLTEGLGSPETGDVIEIFRGAFEHWAVYVGKGYVVHLTSPTCGFTSVSSALSQKTIVKKELLSVVAGGDKYRVNNKNDDKYKPLPPNEIVQQAEKMVGKYVPYSLTNSNCEHFVNTLRYGVSRSDQVCPQSVSPSLVPDHSPADRGWEPAEGWQCNLTWTLPLIGGQGSCQSEQWGPRERDPGHVGPIFPAQGQQETLQLLWVSWSLSLLCQGHSVA</sequence>
<keyword evidence="4" id="KW-0443">Lipid metabolism</keyword>
<proteinExistence type="inferred from homology"/>
<dbReference type="Proteomes" id="UP000694422">
    <property type="component" value="Unplaced"/>
</dbReference>
<dbReference type="Pfam" id="PF04970">
    <property type="entry name" value="LRAT"/>
    <property type="match status" value="1"/>
</dbReference>
<comment type="similarity">
    <text evidence="1">Belongs to the H-rev107 family.</text>
</comment>
<dbReference type="GO" id="GO:0070292">
    <property type="term" value="P:N-acylphosphatidylethanolamine metabolic process"/>
    <property type="evidence" value="ECO:0007669"/>
    <property type="project" value="TreeGrafter"/>
</dbReference>
<dbReference type="PANTHER" id="PTHR13943">
    <property type="entry name" value="HRAS-LIKE SUPPRESSOR - RELATED"/>
    <property type="match status" value="1"/>
</dbReference>
<reference evidence="6" key="1">
    <citation type="submission" date="2025-08" db="UniProtKB">
        <authorList>
            <consortium name="Ensembl"/>
        </authorList>
    </citation>
    <scope>IDENTIFICATION</scope>
</reference>
<keyword evidence="2" id="KW-0808">Transferase</keyword>
<dbReference type="PANTHER" id="PTHR13943:SF31">
    <property type="entry name" value="PHOSPHOLIPASE A AND ACYLTRANSFERASE 3"/>
    <property type="match status" value="1"/>
</dbReference>
<dbReference type="PROSITE" id="PS51934">
    <property type="entry name" value="LRAT"/>
    <property type="match status" value="1"/>
</dbReference>
<accession>A0A8C9PPK1</accession>
<dbReference type="GO" id="GO:0004623">
    <property type="term" value="F:phospholipase A2 activity"/>
    <property type="evidence" value="ECO:0007669"/>
    <property type="project" value="TreeGrafter"/>
</dbReference>
<reference evidence="6" key="2">
    <citation type="submission" date="2025-09" db="UniProtKB">
        <authorList>
            <consortium name="Ensembl"/>
        </authorList>
    </citation>
    <scope>IDENTIFICATION</scope>
</reference>
<evidence type="ECO:0000259" key="5">
    <source>
        <dbReference type="PROSITE" id="PS51934"/>
    </source>
</evidence>
<dbReference type="GO" id="GO:0005737">
    <property type="term" value="C:cytoplasm"/>
    <property type="evidence" value="ECO:0007669"/>
    <property type="project" value="TreeGrafter"/>
</dbReference>
<protein>
    <recommendedName>
        <fullName evidence="5">LRAT domain-containing protein</fullName>
    </recommendedName>
</protein>
<name>A0A8C9PPK1_SPEDA</name>
<evidence type="ECO:0000256" key="3">
    <source>
        <dbReference type="ARBA" id="ARBA00022801"/>
    </source>
</evidence>
<feature type="domain" description="LRAT" evidence="5">
    <location>
        <begin position="59"/>
        <end position="171"/>
    </location>
</feature>
<dbReference type="InterPro" id="IPR007053">
    <property type="entry name" value="LRAT_dom"/>
</dbReference>
<evidence type="ECO:0000256" key="4">
    <source>
        <dbReference type="ARBA" id="ARBA00023098"/>
    </source>
</evidence>
<organism evidence="6 7">
    <name type="scientific">Spermophilus dauricus</name>
    <name type="common">Daurian ground squirrel</name>
    <dbReference type="NCBI Taxonomy" id="99837"/>
    <lineage>
        <taxon>Eukaryota</taxon>
        <taxon>Metazoa</taxon>
        <taxon>Chordata</taxon>
        <taxon>Craniata</taxon>
        <taxon>Vertebrata</taxon>
        <taxon>Euteleostomi</taxon>
        <taxon>Mammalia</taxon>
        <taxon>Eutheria</taxon>
        <taxon>Euarchontoglires</taxon>
        <taxon>Glires</taxon>
        <taxon>Rodentia</taxon>
        <taxon>Sciuromorpha</taxon>
        <taxon>Sciuridae</taxon>
        <taxon>Xerinae</taxon>
        <taxon>Marmotini</taxon>
        <taxon>Spermophilus</taxon>
    </lineage>
</organism>
<evidence type="ECO:0000256" key="2">
    <source>
        <dbReference type="ARBA" id="ARBA00022679"/>
    </source>
</evidence>
<dbReference type="InterPro" id="IPR051496">
    <property type="entry name" value="H-rev107_PLA/AT"/>
</dbReference>
<dbReference type="Ensembl" id="ENSSDAT00000013137.1">
    <property type="protein sequence ID" value="ENSSDAP00000011603.1"/>
    <property type="gene ID" value="ENSSDAG00000010418.1"/>
</dbReference>
<evidence type="ECO:0000256" key="1">
    <source>
        <dbReference type="ARBA" id="ARBA00007824"/>
    </source>
</evidence>
<evidence type="ECO:0000313" key="7">
    <source>
        <dbReference type="Proteomes" id="UP000694422"/>
    </source>
</evidence>
<dbReference type="GO" id="GO:0016410">
    <property type="term" value="F:N-acyltransferase activity"/>
    <property type="evidence" value="ECO:0007669"/>
    <property type="project" value="TreeGrafter"/>
</dbReference>
<dbReference type="Gene3D" id="3.90.1720.10">
    <property type="entry name" value="endopeptidase domain like (from Nostoc punctiforme)"/>
    <property type="match status" value="1"/>
</dbReference>
<dbReference type="AlphaFoldDB" id="A0A8C9PPK1"/>